<accession>H1YZM0</accession>
<dbReference type="AlphaFoldDB" id="H1YZM0"/>
<evidence type="ECO:0000313" key="11">
    <source>
        <dbReference type="EMBL" id="EHQ37073.1"/>
    </source>
</evidence>
<dbReference type="CDD" id="cd05966">
    <property type="entry name" value="ACS"/>
    <property type="match status" value="1"/>
</dbReference>
<feature type="domain" description="AMP-dependent synthetase/ligase" evidence="8">
    <location>
        <begin position="93"/>
        <end position="480"/>
    </location>
</feature>
<dbReference type="InParanoid" id="H1YZM0"/>
<evidence type="ECO:0000259" key="10">
    <source>
        <dbReference type="Pfam" id="PF16177"/>
    </source>
</evidence>
<dbReference type="Proteomes" id="UP000005741">
    <property type="component" value="Chromosome"/>
</dbReference>
<evidence type="ECO:0000256" key="2">
    <source>
        <dbReference type="ARBA" id="ARBA00013275"/>
    </source>
</evidence>
<dbReference type="InterPro" id="IPR045851">
    <property type="entry name" value="AMP-bd_C_sf"/>
</dbReference>
<dbReference type="Pfam" id="PF13193">
    <property type="entry name" value="AMP-binding_C"/>
    <property type="match status" value="1"/>
</dbReference>
<dbReference type="HOGENOM" id="CLU_000022_3_6_2"/>
<dbReference type="GO" id="GO:0043955">
    <property type="term" value="F:3-hydroxypropionyl-CoA synthetase activity"/>
    <property type="evidence" value="ECO:0007669"/>
    <property type="project" value="UniProtKB-ARBA"/>
</dbReference>
<feature type="domain" description="Acetyl-coenzyme A synthetase N-terminal" evidence="10">
    <location>
        <begin position="34"/>
        <end position="86"/>
    </location>
</feature>
<dbReference type="PANTHER" id="PTHR24095:SF14">
    <property type="entry name" value="ACETYL-COENZYME A SYNTHETASE 1"/>
    <property type="match status" value="1"/>
</dbReference>
<dbReference type="InterPro" id="IPR020845">
    <property type="entry name" value="AMP-binding_CS"/>
</dbReference>
<organism evidence="11 12">
    <name type="scientific">Methanoplanus limicola DSM 2279</name>
    <dbReference type="NCBI Taxonomy" id="937775"/>
    <lineage>
        <taxon>Archaea</taxon>
        <taxon>Methanobacteriati</taxon>
        <taxon>Methanobacteriota</taxon>
        <taxon>Stenosarchaea group</taxon>
        <taxon>Methanomicrobia</taxon>
        <taxon>Methanomicrobiales</taxon>
        <taxon>Methanomicrobiaceae</taxon>
        <taxon>Methanoplanus</taxon>
    </lineage>
</organism>
<dbReference type="GO" id="GO:0005524">
    <property type="term" value="F:ATP binding"/>
    <property type="evidence" value="ECO:0007669"/>
    <property type="project" value="UniProtKB-KW"/>
</dbReference>
<evidence type="ECO:0000256" key="5">
    <source>
        <dbReference type="ARBA" id="ARBA00022840"/>
    </source>
</evidence>
<evidence type="ECO:0000256" key="6">
    <source>
        <dbReference type="NCBIfam" id="TIGR02188"/>
    </source>
</evidence>
<evidence type="ECO:0000256" key="3">
    <source>
        <dbReference type="ARBA" id="ARBA00022598"/>
    </source>
</evidence>
<dbReference type="PROSITE" id="PS00455">
    <property type="entry name" value="AMP_BINDING"/>
    <property type="match status" value="1"/>
</dbReference>
<gene>
    <name evidence="11" type="ORF">Metlim_3041</name>
</gene>
<comment type="similarity">
    <text evidence="1">Belongs to the ATP-dependent AMP-binding enzyme family.</text>
</comment>
<proteinExistence type="inferred from homology"/>
<dbReference type="GO" id="GO:0005829">
    <property type="term" value="C:cytosol"/>
    <property type="evidence" value="ECO:0007669"/>
    <property type="project" value="TreeGrafter"/>
</dbReference>
<feature type="region of interest" description="Disordered" evidence="7">
    <location>
        <begin position="1"/>
        <end position="21"/>
    </location>
</feature>
<dbReference type="InterPro" id="IPR042099">
    <property type="entry name" value="ANL_N_sf"/>
</dbReference>
<keyword evidence="5" id="KW-0067">ATP-binding</keyword>
<dbReference type="FunFam" id="3.40.50.12780:FF:000001">
    <property type="entry name" value="Acetyl-coenzyme A synthetase"/>
    <property type="match status" value="1"/>
</dbReference>
<dbReference type="GO" id="GO:0003987">
    <property type="term" value="F:acetate-CoA ligase activity"/>
    <property type="evidence" value="ECO:0007669"/>
    <property type="project" value="UniProtKB-UniRule"/>
</dbReference>
<dbReference type="GO" id="GO:0019427">
    <property type="term" value="P:acetyl-CoA biosynthetic process from acetate"/>
    <property type="evidence" value="ECO:0007669"/>
    <property type="project" value="UniProtKB-UniRule"/>
</dbReference>
<dbReference type="InterPro" id="IPR025110">
    <property type="entry name" value="AMP-bd_C"/>
</dbReference>
<dbReference type="SUPFAM" id="SSF56801">
    <property type="entry name" value="Acetyl-CoA synthetase-like"/>
    <property type="match status" value="1"/>
</dbReference>
<keyword evidence="3 11" id="KW-0436">Ligase</keyword>
<dbReference type="EMBL" id="CM001436">
    <property type="protein sequence ID" value="EHQ37073.1"/>
    <property type="molecule type" value="Genomic_DNA"/>
</dbReference>
<dbReference type="RefSeq" id="WP_004079792.1">
    <property type="nucleotide sequence ID" value="NZ_CM001436.1"/>
</dbReference>
<dbReference type="NCBIfam" id="NF001208">
    <property type="entry name" value="PRK00174.1"/>
    <property type="match status" value="1"/>
</dbReference>
<dbReference type="InterPro" id="IPR032387">
    <property type="entry name" value="ACAS_N"/>
</dbReference>
<name>H1YZM0_9EURY</name>
<dbReference type="PATRIC" id="fig|937775.9.peg.3404"/>
<dbReference type="PANTHER" id="PTHR24095">
    <property type="entry name" value="ACETYL-COENZYME A SYNTHETASE"/>
    <property type="match status" value="1"/>
</dbReference>
<keyword evidence="4" id="KW-0547">Nucleotide-binding</keyword>
<protein>
    <recommendedName>
        <fullName evidence="2 6">Acetate--CoA ligase</fullName>
        <ecNumber evidence="2 6">6.2.1.1</ecNumber>
    </recommendedName>
</protein>
<evidence type="ECO:0000259" key="8">
    <source>
        <dbReference type="Pfam" id="PF00501"/>
    </source>
</evidence>
<reference evidence="11 12" key="1">
    <citation type="submission" date="2011-10" db="EMBL/GenBank/DDBJ databases">
        <title>The Improved High-Quality Draft genome of Methanoplanus limicola DSM 2279.</title>
        <authorList>
            <consortium name="US DOE Joint Genome Institute (JGI-PGF)"/>
            <person name="Lucas S."/>
            <person name="Copeland A."/>
            <person name="Lapidus A."/>
            <person name="Glavina del Rio T."/>
            <person name="Dalin E."/>
            <person name="Tice H."/>
            <person name="Bruce D."/>
            <person name="Goodwin L."/>
            <person name="Pitluck S."/>
            <person name="Peters L."/>
            <person name="Mikhailova N."/>
            <person name="Lu M."/>
            <person name="Kyrpides N."/>
            <person name="Mavromatis K."/>
            <person name="Ivanova N."/>
            <person name="Markowitz V."/>
            <person name="Cheng J.-F."/>
            <person name="Hugenholtz P."/>
            <person name="Woyke T."/>
            <person name="Wu D."/>
            <person name="Wirth R."/>
            <person name="Brambilla E.-M."/>
            <person name="Klenk H.-P."/>
            <person name="Eisen J.A."/>
        </authorList>
    </citation>
    <scope>NUCLEOTIDE SEQUENCE [LARGE SCALE GENOMIC DNA]</scope>
    <source>
        <strain evidence="11 12">DSM 2279</strain>
    </source>
</reference>
<dbReference type="GO" id="GO:0043427">
    <property type="term" value="P:carbon fixation by 3-hydroxypropionate cycle"/>
    <property type="evidence" value="ECO:0007669"/>
    <property type="project" value="UniProtKB-ARBA"/>
</dbReference>
<feature type="domain" description="AMP-binding enzyme C-terminal" evidence="9">
    <location>
        <begin position="532"/>
        <end position="610"/>
    </location>
</feature>
<dbReference type="Gene3D" id="3.40.50.12780">
    <property type="entry name" value="N-terminal domain of ligase-like"/>
    <property type="match status" value="1"/>
</dbReference>
<evidence type="ECO:0000259" key="9">
    <source>
        <dbReference type="Pfam" id="PF13193"/>
    </source>
</evidence>
<dbReference type="InterPro" id="IPR011904">
    <property type="entry name" value="Ac_CoA_lig"/>
</dbReference>
<dbReference type="Pfam" id="PF16177">
    <property type="entry name" value="ACAS_N"/>
    <property type="match status" value="1"/>
</dbReference>
<sequence length="633" mass="70919">MPEPDTGSGQEEGMSKTYHADPSYRTNAHMPDYYEALWRFKDDPETYWAKVAGELVWEKKWDRILDWNPPYASWFPGGKLNVTVNCLDRHVNDGKRNKVALIFRGDDGGEKVLTYRQLYREVNRFANGLKNLGVKKGDRIVFYMPFIPEHVIAILACARLGAVHSIVYAGFGSEALHARIRDSKARFVITADVSIRRGRSISLKSIVDEAIVNASTVEKVIVHRRSYPPIELYAEMEMDFNDVMKGQSHYCEPEVMDADDPLFILYTSGTTGTPKGVLHTCGGYLVGTYYTTKYVFDMKDNDVYWCTADPGWITGHSYIVYGPLSNGATVIISESVPDYPDPGVWWEIVEEFGVTIMYTAPTAIRMFMKHGEEWPDKYNLDSLRILGSVGEPLNPEAFEWFYRVIGKSRTPIVDTWWQTETGMHMITTLIGEPMKPGFAGKPLPGVEADVVDKQGKSLPPGKTGLLVIKGPWPAMMKTIWNNEERYNHYWSQIEGCYTVGDLAVKDKDGYIMILGRSDDIIIVAGHNLGTAEVESALVSHETVAEAAVIGIPDPLKGNIIKASVILRTGFKGSETLSNELKYHVRMTIGPIAMPSEIKFVESLPKTRSGKIMRRVLKAEAMGLDPGDISTLED</sequence>
<dbReference type="Pfam" id="PF00501">
    <property type="entry name" value="AMP-binding"/>
    <property type="match status" value="1"/>
</dbReference>
<keyword evidence="12" id="KW-1185">Reference proteome</keyword>
<dbReference type="EC" id="6.2.1.1" evidence="2 6"/>
<evidence type="ECO:0000256" key="7">
    <source>
        <dbReference type="SAM" id="MobiDB-lite"/>
    </source>
</evidence>
<dbReference type="GO" id="GO:0016208">
    <property type="term" value="F:AMP binding"/>
    <property type="evidence" value="ECO:0007669"/>
    <property type="project" value="InterPro"/>
</dbReference>
<dbReference type="Gene3D" id="3.30.300.30">
    <property type="match status" value="1"/>
</dbReference>
<evidence type="ECO:0000256" key="4">
    <source>
        <dbReference type="ARBA" id="ARBA00022741"/>
    </source>
</evidence>
<evidence type="ECO:0000313" key="12">
    <source>
        <dbReference type="Proteomes" id="UP000005741"/>
    </source>
</evidence>
<dbReference type="NCBIfam" id="TIGR02188">
    <property type="entry name" value="Ac_CoA_lig_AcsA"/>
    <property type="match status" value="1"/>
</dbReference>
<evidence type="ECO:0000256" key="1">
    <source>
        <dbReference type="ARBA" id="ARBA00006432"/>
    </source>
</evidence>
<dbReference type="InterPro" id="IPR000873">
    <property type="entry name" value="AMP-dep_synth/lig_dom"/>
</dbReference>
<dbReference type="STRING" id="937775.Metlim_3041"/>